<evidence type="ECO:0000313" key="2">
    <source>
        <dbReference type="Proteomes" id="UP000886595"/>
    </source>
</evidence>
<proteinExistence type="predicted"/>
<evidence type="ECO:0000313" key="1">
    <source>
        <dbReference type="EMBL" id="KAG2297910.1"/>
    </source>
</evidence>
<sequence>MVRLDIQNYPRIWLDILHWLPTAHQDNWKRLGLLQAWQASIYEIWRERNRRMHDGLTYPPAMVFRVIIFGLRDKCSSMTVQGNPRGPLLGQFWYDPP</sequence>
<dbReference type="OrthoDB" id="1108285at2759"/>
<dbReference type="EMBL" id="JAAMPC010000008">
    <property type="protein sequence ID" value="KAG2297910.1"/>
    <property type="molecule type" value="Genomic_DNA"/>
</dbReference>
<dbReference type="Proteomes" id="UP000886595">
    <property type="component" value="Unassembled WGS sequence"/>
</dbReference>
<comment type="caution">
    <text evidence="1">The sequence shown here is derived from an EMBL/GenBank/DDBJ whole genome shotgun (WGS) entry which is preliminary data.</text>
</comment>
<protein>
    <submittedName>
        <fullName evidence="1">Uncharacterized protein</fullName>
    </submittedName>
</protein>
<accession>A0A8X7S334</accession>
<reference evidence="1 2" key="1">
    <citation type="submission" date="2020-02" db="EMBL/GenBank/DDBJ databases">
        <authorList>
            <person name="Ma Q."/>
            <person name="Huang Y."/>
            <person name="Song X."/>
            <person name="Pei D."/>
        </authorList>
    </citation>
    <scope>NUCLEOTIDE SEQUENCE [LARGE SCALE GENOMIC DNA]</scope>
    <source>
        <strain evidence="1">Sxm20200214</strain>
        <tissue evidence="1">Leaf</tissue>
    </source>
</reference>
<name>A0A8X7S334_BRACI</name>
<gene>
    <name evidence="1" type="ORF">Bca52824_034382</name>
</gene>
<organism evidence="1 2">
    <name type="scientific">Brassica carinata</name>
    <name type="common">Ethiopian mustard</name>
    <name type="synonym">Abyssinian cabbage</name>
    <dbReference type="NCBI Taxonomy" id="52824"/>
    <lineage>
        <taxon>Eukaryota</taxon>
        <taxon>Viridiplantae</taxon>
        <taxon>Streptophyta</taxon>
        <taxon>Embryophyta</taxon>
        <taxon>Tracheophyta</taxon>
        <taxon>Spermatophyta</taxon>
        <taxon>Magnoliopsida</taxon>
        <taxon>eudicotyledons</taxon>
        <taxon>Gunneridae</taxon>
        <taxon>Pentapetalae</taxon>
        <taxon>rosids</taxon>
        <taxon>malvids</taxon>
        <taxon>Brassicales</taxon>
        <taxon>Brassicaceae</taxon>
        <taxon>Brassiceae</taxon>
        <taxon>Brassica</taxon>
    </lineage>
</organism>
<keyword evidence="2" id="KW-1185">Reference proteome</keyword>
<dbReference type="AlphaFoldDB" id="A0A8X7S334"/>